<dbReference type="EMBL" id="CP007035">
    <property type="protein sequence ID" value="AHF16152.1"/>
    <property type="molecule type" value="Genomic_DNA"/>
</dbReference>
<proteinExistence type="predicted"/>
<dbReference type="GO" id="GO:0004622">
    <property type="term" value="F:phosphatidylcholine lysophospholipase activity"/>
    <property type="evidence" value="ECO:0007669"/>
    <property type="project" value="TreeGrafter"/>
</dbReference>
<organism evidence="3 4">
    <name type="scientific">Niabella soli DSM 19437</name>
    <dbReference type="NCBI Taxonomy" id="929713"/>
    <lineage>
        <taxon>Bacteria</taxon>
        <taxon>Pseudomonadati</taxon>
        <taxon>Bacteroidota</taxon>
        <taxon>Chitinophagia</taxon>
        <taxon>Chitinophagales</taxon>
        <taxon>Chitinophagaceae</taxon>
        <taxon>Niabella</taxon>
    </lineage>
</organism>
<protein>
    <submittedName>
        <fullName evidence="3">Sialate O-acetylesterase</fullName>
    </submittedName>
</protein>
<keyword evidence="4" id="KW-1185">Reference proteome</keyword>
<dbReference type="RefSeq" id="WP_008586896.1">
    <property type="nucleotide sequence ID" value="NZ_CP007035.1"/>
</dbReference>
<dbReference type="eggNOG" id="COG2755">
    <property type="taxonomic scope" value="Bacteria"/>
</dbReference>
<keyword evidence="1" id="KW-0732">Signal</keyword>
<dbReference type="InterPro" id="IPR013830">
    <property type="entry name" value="SGNH_hydro"/>
</dbReference>
<feature type="chain" id="PRO_5004787857" evidence="1">
    <location>
        <begin position="27"/>
        <end position="230"/>
    </location>
</feature>
<feature type="domain" description="SGNH hydrolase-type esterase" evidence="2">
    <location>
        <begin position="59"/>
        <end position="219"/>
    </location>
</feature>
<dbReference type="Pfam" id="PF13472">
    <property type="entry name" value="Lipase_GDSL_2"/>
    <property type="match status" value="1"/>
</dbReference>
<dbReference type="AlphaFoldDB" id="W0EZH3"/>
<dbReference type="HOGENOM" id="CLU_051989_6_1_10"/>
<dbReference type="InterPro" id="IPR051532">
    <property type="entry name" value="Ester_Hydrolysis_Enzymes"/>
</dbReference>
<evidence type="ECO:0000313" key="3">
    <source>
        <dbReference type="EMBL" id="AHF16152.1"/>
    </source>
</evidence>
<name>W0EZH3_9BACT</name>
<evidence type="ECO:0000259" key="2">
    <source>
        <dbReference type="Pfam" id="PF13472"/>
    </source>
</evidence>
<gene>
    <name evidence="3" type="ORF">NIASO_15345</name>
</gene>
<dbReference type="Gene3D" id="3.40.50.1110">
    <property type="entry name" value="SGNH hydrolase"/>
    <property type="match status" value="1"/>
</dbReference>
<sequence length="230" mass="25815">MKLKLKKTLHTGLILACVFSAVGSNAQSPAWDSTYRPGSYKLRVDQFNAFPNSSKDIIFLGNSITAGIDWEELFQNPECKNRGISGDITFGVLERLHEVTEGKPQKVFILIGTNDISRNVPDAVILNNYKRIIRQIKKESPATKIYFQTVLPVNADIPPKKGHYGKDEHIAAVNEGLKKLGKDEAITVIDLHPHFLKDGKLNKDLTYDGLHLNINGYKLWSKILKDGKYL</sequence>
<evidence type="ECO:0000256" key="1">
    <source>
        <dbReference type="SAM" id="SignalP"/>
    </source>
</evidence>
<feature type="signal peptide" evidence="1">
    <location>
        <begin position="1"/>
        <end position="26"/>
    </location>
</feature>
<reference evidence="3 4" key="1">
    <citation type="submission" date="2013-12" db="EMBL/GenBank/DDBJ databases">
        <authorList>
            <consortium name="DOE Joint Genome Institute"/>
            <person name="Eisen J."/>
            <person name="Huntemann M."/>
            <person name="Han J."/>
            <person name="Chen A."/>
            <person name="Kyrpides N."/>
            <person name="Mavromatis K."/>
            <person name="Markowitz V."/>
            <person name="Palaniappan K."/>
            <person name="Ivanova N."/>
            <person name="Schaumberg A."/>
            <person name="Pati A."/>
            <person name="Liolios K."/>
            <person name="Nordberg H.P."/>
            <person name="Cantor M.N."/>
            <person name="Hua S.X."/>
            <person name="Woyke T."/>
        </authorList>
    </citation>
    <scope>NUCLEOTIDE SEQUENCE [LARGE SCALE GENOMIC DNA]</scope>
    <source>
        <strain evidence="4">DSM 19437</strain>
    </source>
</reference>
<dbReference type="PANTHER" id="PTHR30383:SF5">
    <property type="entry name" value="SGNH HYDROLASE-TYPE ESTERASE DOMAIN-CONTAINING PROTEIN"/>
    <property type="match status" value="1"/>
</dbReference>
<dbReference type="STRING" id="929713.NIASO_15345"/>
<dbReference type="PANTHER" id="PTHR30383">
    <property type="entry name" value="THIOESTERASE 1/PROTEASE 1/LYSOPHOSPHOLIPASE L1"/>
    <property type="match status" value="1"/>
</dbReference>
<dbReference type="Proteomes" id="UP000003586">
    <property type="component" value="Chromosome"/>
</dbReference>
<dbReference type="KEGG" id="nso:NIASO_15345"/>
<dbReference type="SUPFAM" id="SSF52266">
    <property type="entry name" value="SGNH hydrolase"/>
    <property type="match status" value="1"/>
</dbReference>
<dbReference type="OrthoDB" id="9790057at2"/>
<dbReference type="InterPro" id="IPR036514">
    <property type="entry name" value="SGNH_hydro_sf"/>
</dbReference>
<accession>W0EZH3</accession>
<evidence type="ECO:0000313" key="4">
    <source>
        <dbReference type="Proteomes" id="UP000003586"/>
    </source>
</evidence>